<keyword evidence="4" id="KW-1185">Reference proteome</keyword>
<evidence type="ECO:0000313" key="4">
    <source>
        <dbReference type="Proteomes" id="UP000240535"/>
    </source>
</evidence>
<feature type="domain" description="Campylobacter invasion antigen D C-terminal" evidence="2">
    <location>
        <begin position="50"/>
        <end position="102"/>
    </location>
</feature>
<dbReference type="InterPro" id="IPR054057">
    <property type="entry name" value="CiaD_C"/>
</dbReference>
<dbReference type="EMBL" id="PDHH01000002">
    <property type="protein sequence ID" value="PSM52593.1"/>
    <property type="molecule type" value="Genomic_DNA"/>
</dbReference>
<evidence type="ECO:0000256" key="1">
    <source>
        <dbReference type="SAM" id="MobiDB-lite"/>
    </source>
</evidence>
<comment type="caution">
    <text evidence="3">The sequence shown here is derived from an EMBL/GenBank/DDBJ whole genome shotgun (WGS) entry which is preliminary data.</text>
</comment>
<dbReference type="OrthoDB" id="5329345at2"/>
<accession>A0A2P8R271</accession>
<reference evidence="4" key="1">
    <citation type="submission" date="2017-10" db="EMBL/GenBank/DDBJ databases">
        <title>Campylobacter species from seals.</title>
        <authorList>
            <person name="Gilbert M.J."/>
            <person name="Zomer A.L."/>
            <person name="Timmerman A.J."/>
            <person name="Duim B."/>
            <person name="Wagenaar J.A."/>
        </authorList>
    </citation>
    <scope>NUCLEOTIDE SEQUENCE [LARGE SCALE GENOMIC DNA]</scope>
    <source>
        <strain evidence="4">17S00004-5</strain>
    </source>
</reference>
<dbReference type="Proteomes" id="UP000240535">
    <property type="component" value="Unassembled WGS sequence"/>
</dbReference>
<evidence type="ECO:0000259" key="2">
    <source>
        <dbReference type="Pfam" id="PF21862"/>
    </source>
</evidence>
<name>A0A2P8R271_9BACT</name>
<evidence type="ECO:0000313" key="3">
    <source>
        <dbReference type="EMBL" id="PSM52593.1"/>
    </source>
</evidence>
<feature type="region of interest" description="Disordered" evidence="1">
    <location>
        <begin position="28"/>
        <end position="47"/>
    </location>
</feature>
<sequence length="104" mass="12076">MKIEELTKLIIEELKETSKNINADKNLNFQTSNEHNNDTHKASTQTNINNGEKEFLLSVKERILVLFEGLNNFDKGDIEARVELNLKFMEFLLATIEDRLKKLP</sequence>
<gene>
    <name evidence="3" type="ORF">CQ405_02360</name>
</gene>
<protein>
    <recommendedName>
        <fullName evidence="2">Campylobacter invasion antigen D C-terminal domain-containing protein</fullName>
    </recommendedName>
</protein>
<dbReference type="AlphaFoldDB" id="A0A2P8R271"/>
<dbReference type="Pfam" id="PF21862">
    <property type="entry name" value="CiaD"/>
    <property type="match status" value="1"/>
</dbReference>
<dbReference type="RefSeq" id="WP_106870228.1">
    <property type="nucleotide sequence ID" value="NZ_CP053841.1"/>
</dbReference>
<organism evidence="3 4">
    <name type="scientific">Campylobacter blaseri</name>
    <dbReference type="NCBI Taxonomy" id="2042961"/>
    <lineage>
        <taxon>Bacteria</taxon>
        <taxon>Pseudomonadati</taxon>
        <taxon>Campylobacterota</taxon>
        <taxon>Epsilonproteobacteria</taxon>
        <taxon>Campylobacterales</taxon>
        <taxon>Campylobacteraceae</taxon>
        <taxon>Campylobacter</taxon>
    </lineage>
</organism>
<proteinExistence type="predicted"/>